<feature type="domain" description="BIG2" evidence="1">
    <location>
        <begin position="1124"/>
        <end position="1160"/>
    </location>
</feature>
<sequence length="1258" mass="134832">MTAYSLFLFAPQTTETSPLALRPLQISSMTYPVVDADGGINIAVVTQHPNGVLCVISAYLGMQAGDRHDIYWEGAKIFTREVYPDEVNQPLFFYLPTAPITPDWGECYYILTRNGQPVPDAPSISIRLRVKLDLPGGRDKNPHLPDGHSELNIVQLPEDVIRNGVHAEWAARGVPVTVPVYPNIALRDTVQVKWGSVLLAPHQITREQASGAEPIVVTADQAAILAAGDSDALLVQYDIVDEVWNFAERWSQRTPVAVDAGAWRLRAPIIQQASGGVIDLEALGYDDVYVQILVEGAEFEQDDTLEMTCVGLTASGERLSHTESVQILSEPPLIAEVPAPNVLFRALAGGSVEAAYTLIKHNGSPPLSSKRAFASVVGDVIELPAPTVREAQGDTLDPDAEMATVDVGYADMANGDLINLIGLGSRANGQPYPFEYQHTVSSNDAVEKRVTLSIETHHITALKDGSLDLFYRVMNDNVQAAGIYESRHQLLRIAAIPGEYPAPTVVEAPDGFLDPIAVPHSATVRVDNDQTQVGDEVTYYWKGPTASGTTQDSVPVTTLNRGKPIHFRVDARFITPNISELVAVRYSIKRGTPIRYLFSETLPLQVGRAIEPEIVSVTDSKGPIPLDGITFDTSVRLAGKAHPGRQVQTFDGATPLAVLDVSAEGDWNQTLALQQKTYRLTAKALYGSRPESAPHGFSAVETVTPRILSLTDSKGEILPDGISFDKVFTLKGMASPNQTVRILDAATTLAEPIVDASGDWTYTHTSPTVKAFSLTVSGLYGSEPVSSPPRNFTQAQAQEPVISSVTDTRGSVAPDGVTFFTSVNLEGTASPNQRVRIRDGSTSLGEPATDAAGTWRHPLNGLSVKAYSLTALALYGDGQVSTPRTFRVEAPVSPNIDSITDSKGPVLEGAITYDRTVTVKGTANANQKVRLLDFTATLGEPTANASGTWSLPVANLSAKPYSLTALALYGSGEVSTPARTFVVANAVEPSISSITDSKGASVGQDGITFDTVVNIVGQASPGQSIRLLDGATSWGQFPVDGTGTWRMTRSGLTVKSYSLTARGLYGSEPVSAPRRFQVKNPLSIVPTQMNLNGFSVKIAQWTKTGADSVNNTATRVATGGTPPYSYASSNPAVASVTNAGKVTGNRNGSATITVSDNAGARVSYVVAVTNVFELRISTTRMGSNESVAWMNSLRGVTAYYPSFLSDTARVYVRPSLPERVWMCHMASSQWGIFLETNYTIWGGQGINTPLFAWCLVPL</sequence>
<dbReference type="EMBL" id="MOBQ01000009">
    <property type="protein sequence ID" value="RON49100.1"/>
    <property type="molecule type" value="Genomic_DNA"/>
</dbReference>
<protein>
    <recommendedName>
        <fullName evidence="1">BIG2 domain-containing protein</fullName>
    </recommendedName>
</protein>
<dbReference type="OrthoDB" id="6845417at2"/>
<gene>
    <name evidence="2" type="ORF">BK666_07450</name>
</gene>
<organism evidence="2 3">
    <name type="scientific">Pseudomonas frederiksbergensis</name>
    <dbReference type="NCBI Taxonomy" id="104087"/>
    <lineage>
        <taxon>Bacteria</taxon>
        <taxon>Pseudomonadati</taxon>
        <taxon>Pseudomonadota</taxon>
        <taxon>Gammaproteobacteria</taxon>
        <taxon>Pseudomonadales</taxon>
        <taxon>Pseudomonadaceae</taxon>
        <taxon>Pseudomonas</taxon>
    </lineage>
</organism>
<dbReference type="RefSeq" id="WP_123509068.1">
    <property type="nucleotide sequence ID" value="NZ_MOBQ01000009.1"/>
</dbReference>
<comment type="caution">
    <text evidence="2">The sequence shown here is derived from an EMBL/GenBank/DDBJ whole genome shotgun (WGS) entry which is preliminary data.</text>
</comment>
<dbReference type="Gene3D" id="2.60.40.1080">
    <property type="match status" value="1"/>
</dbReference>
<evidence type="ECO:0000313" key="2">
    <source>
        <dbReference type="EMBL" id="RON49100.1"/>
    </source>
</evidence>
<dbReference type="AlphaFoldDB" id="A0A423KAQ5"/>
<dbReference type="Proteomes" id="UP000285349">
    <property type="component" value="Unassembled WGS sequence"/>
</dbReference>
<dbReference type="SUPFAM" id="SSF49373">
    <property type="entry name" value="Invasin/intimin cell-adhesion fragments"/>
    <property type="match status" value="1"/>
</dbReference>
<dbReference type="InterPro" id="IPR003343">
    <property type="entry name" value="Big_2"/>
</dbReference>
<dbReference type="Gene3D" id="2.60.40.10">
    <property type="entry name" value="Immunoglobulins"/>
    <property type="match status" value="2"/>
</dbReference>
<dbReference type="Pfam" id="PF02368">
    <property type="entry name" value="Big_2"/>
    <property type="match status" value="1"/>
</dbReference>
<accession>A0A423KAQ5</accession>
<evidence type="ECO:0000313" key="3">
    <source>
        <dbReference type="Proteomes" id="UP000285349"/>
    </source>
</evidence>
<name>A0A423KAQ5_9PSED</name>
<evidence type="ECO:0000259" key="1">
    <source>
        <dbReference type="Pfam" id="PF02368"/>
    </source>
</evidence>
<proteinExistence type="predicted"/>
<dbReference type="InterPro" id="IPR013783">
    <property type="entry name" value="Ig-like_fold"/>
</dbReference>
<reference evidence="2 3" key="1">
    <citation type="submission" date="2016-10" db="EMBL/GenBank/DDBJ databases">
        <title>Comparative genome analysis of multiple Pseudomonas spp. focuses on biocontrol and plant growth promoting traits.</title>
        <authorList>
            <person name="Tao X.-Y."/>
            <person name="Taylor C.G."/>
        </authorList>
    </citation>
    <scope>NUCLEOTIDE SEQUENCE [LARGE SCALE GENOMIC DNA]</scope>
    <source>
        <strain evidence="2 3">37A10</strain>
    </source>
</reference>
<dbReference type="InterPro" id="IPR008964">
    <property type="entry name" value="Invasin/intimin_cell_adhesion"/>
</dbReference>